<sequence length="305" mass="34983">MADHIADKDNVEENLILNDDAISPEELESIRNKIREKQEAELANACRELWEAHDVEHRLSPEMRALKFMLSKPATGRTADFYDRFYDEAMAMEEMSQAQKRYYDIQVPQPLETLLALKEYYADLADDAQASQAADDLRQGAREKLFVLGVVIEEVKHFNGLPDIQKSAIIGRKKACGEQTYHYDGHSEDDLPRALSFYWQSSRVNYKRLFKFLSENGLITKDHTYGWFYHALTGYGVITWASSKGALNYLARVLCPDAKHGYWKTLERVFLIEGGSTDNLRKATNNGAKKEKRLIDDFLADVISK</sequence>
<dbReference type="Proteomes" id="UP000196573">
    <property type="component" value="Unassembled WGS sequence"/>
</dbReference>
<proteinExistence type="predicted"/>
<dbReference type="AlphaFoldDB" id="A0A1X7AJB3"/>
<dbReference type="EMBL" id="FWPT01000004">
    <property type="protein sequence ID" value="SMA45549.1"/>
    <property type="molecule type" value="Genomic_DNA"/>
</dbReference>
<organism evidence="1 2">
    <name type="scientific">Parendozoicomonas haliclonae</name>
    <dbReference type="NCBI Taxonomy" id="1960125"/>
    <lineage>
        <taxon>Bacteria</taxon>
        <taxon>Pseudomonadati</taxon>
        <taxon>Pseudomonadota</taxon>
        <taxon>Gammaproteobacteria</taxon>
        <taxon>Oceanospirillales</taxon>
        <taxon>Endozoicomonadaceae</taxon>
        <taxon>Parendozoicomonas</taxon>
    </lineage>
</organism>
<reference evidence="1 2" key="1">
    <citation type="submission" date="2017-03" db="EMBL/GenBank/DDBJ databases">
        <authorList>
            <person name="Afonso C.L."/>
            <person name="Miller P.J."/>
            <person name="Scott M.A."/>
            <person name="Spackman E."/>
            <person name="Goraichik I."/>
            <person name="Dimitrov K.M."/>
            <person name="Suarez D.L."/>
            <person name="Swayne D.E."/>
        </authorList>
    </citation>
    <scope>NUCLEOTIDE SEQUENCE [LARGE SCALE GENOMIC DNA]</scope>
    <source>
        <strain evidence="1">SB41UT1</strain>
    </source>
</reference>
<accession>A0A1X7AJB3</accession>
<evidence type="ECO:0000313" key="1">
    <source>
        <dbReference type="EMBL" id="SMA45549.1"/>
    </source>
</evidence>
<dbReference type="RefSeq" id="WP_133060461.1">
    <property type="nucleotide sequence ID" value="NZ_CBCSCN010000002.1"/>
</dbReference>
<evidence type="ECO:0000313" key="2">
    <source>
        <dbReference type="Proteomes" id="UP000196573"/>
    </source>
</evidence>
<keyword evidence="2" id="KW-1185">Reference proteome</keyword>
<name>A0A1X7AJB3_9GAMM</name>
<gene>
    <name evidence="1" type="ORF">EHSB41UT_01947</name>
</gene>
<protein>
    <submittedName>
        <fullName evidence="1">Uncharacterized protein</fullName>
    </submittedName>
</protein>